<dbReference type="InterPro" id="IPR037726">
    <property type="entry name" value="C2A_Ferlin"/>
</dbReference>
<evidence type="ECO:0000256" key="3">
    <source>
        <dbReference type="ARBA" id="ARBA00022737"/>
    </source>
</evidence>
<keyword evidence="2" id="KW-0812">Transmembrane</keyword>
<dbReference type="EMBL" id="JAWQEG010000622">
    <property type="protein sequence ID" value="KAK3887538.1"/>
    <property type="molecule type" value="Genomic_DNA"/>
</dbReference>
<evidence type="ECO:0000256" key="2">
    <source>
        <dbReference type="ARBA" id="ARBA00022692"/>
    </source>
</evidence>
<dbReference type="InterPro" id="IPR035892">
    <property type="entry name" value="C2_domain_sf"/>
</dbReference>
<comment type="subcellular location">
    <subcellularLocation>
        <location evidence="1">Membrane</location>
        <topology evidence="1">Single-pass membrane protein</topology>
    </subcellularLocation>
</comment>
<dbReference type="Pfam" id="PF08151">
    <property type="entry name" value="FerI"/>
    <property type="match status" value="1"/>
</dbReference>
<dbReference type="GO" id="GO:0016020">
    <property type="term" value="C:membrane"/>
    <property type="evidence" value="ECO:0007669"/>
    <property type="project" value="UniProtKB-SubCell"/>
</dbReference>
<dbReference type="SMART" id="SM00239">
    <property type="entry name" value="C2"/>
    <property type="match status" value="2"/>
</dbReference>
<evidence type="ECO:0000256" key="5">
    <source>
        <dbReference type="ARBA" id="ARBA00023136"/>
    </source>
</evidence>
<dbReference type="PANTHER" id="PTHR12546">
    <property type="entry name" value="FER-1-LIKE"/>
    <property type="match status" value="1"/>
</dbReference>
<dbReference type="Proteomes" id="UP001286313">
    <property type="component" value="Unassembled WGS sequence"/>
</dbReference>
<sequence>MSLEIQVVSAANLQNLETLGKSDPYVTVIFQGDKKKTEVKTGTLEPEWNEKLQWDLSSKGLRPDECIDITVKDHERLGKNKLLGKATIALRNVVHSSPGTPLDYELRLFDASDSPTVGTLKLVISYKPPAIPDVGVDGVGGAGGIMPHLPPQQRNRDKLSNVKTKFQGPCKNKGHCGADLRSCEKSLQMYSSVWWRITVHSFEICKIVSVCLLLHNRCVSRSIPDPNNHLPEEDMPIEAHVRVRVVEGRQLLGANMNPVCRVSLDGNASQTRVHKGTNTPWFDQIFFFQVDKIPGELMEDFLEFKVYNSCGIRASTTLGAFKFEVGMAYDQAEHAVLNRWLVLANPDEPTPTVQGYLKVSVAVLGPGDLCPEMAARQSDQDDVEANLLRFAGVHLQQATFVLSVYCAQNLPRTRALRRERCFRDRLDPLALNDNELIRHYHFPRHELTQLIDR</sequence>
<dbReference type="InterPro" id="IPR012968">
    <property type="entry name" value="FerIin_dom"/>
</dbReference>
<evidence type="ECO:0000259" key="6">
    <source>
        <dbReference type="PROSITE" id="PS50004"/>
    </source>
</evidence>
<dbReference type="PANTHER" id="PTHR12546:SF33">
    <property type="entry name" value="SPERM VESICLE FUSION PROTEIN FER-1"/>
    <property type="match status" value="1"/>
</dbReference>
<dbReference type="Gene3D" id="2.60.40.150">
    <property type="entry name" value="C2 domain"/>
    <property type="match status" value="2"/>
</dbReference>
<evidence type="ECO:0000313" key="8">
    <source>
        <dbReference type="Proteomes" id="UP001286313"/>
    </source>
</evidence>
<protein>
    <recommendedName>
        <fullName evidence="6">C2 domain-containing protein</fullName>
    </recommendedName>
</protein>
<dbReference type="SMART" id="SM01202">
    <property type="entry name" value="FerI"/>
    <property type="match status" value="1"/>
</dbReference>
<evidence type="ECO:0000256" key="4">
    <source>
        <dbReference type="ARBA" id="ARBA00022989"/>
    </source>
</evidence>
<dbReference type="GO" id="GO:0007009">
    <property type="term" value="P:plasma membrane organization"/>
    <property type="evidence" value="ECO:0007669"/>
    <property type="project" value="TreeGrafter"/>
</dbReference>
<dbReference type="CDD" id="cd08373">
    <property type="entry name" value="C2A_Ferlin"/>
    <property type="match status" value="1"/>
</dbReference>
<dbReference type="Pfam" id="PF00168">
    <property type="entry name" value="C2"/>
    <property type="match status" value="2"/>
</dbReference>
<comment type="caution">
    <text evidence="7">The sequence shown here is derived from an EMBL/GenBank/DDBJ whole genome shotgun (WGS) entry which is preliminary data.</text>
</comment>
<dbReference type="InterPro" id="IPR000008">
    <property type="entry name" value="C2_dom"/>
</dbReference>
<accession>A0AAE1GDD5</accession>
<keyword evidence="8" id="KW-1185">Reference proteome</keyword>
<name>A0AAE1GDD5_PETCI</name>
<dbReference type="PROSITE" id="PS50004">
    <property type="entry name" value="C2"/>
    <property type="match status" value="2"/>
</dbReference>
<dbReference type="SUPFAM" id="SSF49562">
    <property type="entry name" value="C2 domain (Calcium/lipid-binding domain, CaLB)"/>
    <property type="match status" value="2"/>
</dbReference>
<organism evidence="7 8">
    <name type="scientific">Petrolisthes cinctipes</name>
    <name type="common">Flat porcelain crab</name>
    <dbReference type="NCBI Taxonomy" id="88211"/>
    <lineage>
        <taxon>Eukaryota</taxon>
        <taxon>Metazoa</taxon>
        <taxon>Ecdysozoa</taxon>
        <taxon>Arthropoda</taxon>
        <taxon>Crustacea</taxon>
        <taxon>Multicrustacea</taxon>
        <taxon>Malacostraca</taxon>
        <taxon>Eumalacostraca</taxon>
        <taxon>Eucarida</taxon>
        <taxon>Decapoda</taxon>
        <taxon>Pleocyemata</taxon>
        <taxon>Anomura</taxon>
        <taxon>Galatheoidea</taxon>
        <taxon>Porcellanidae</taxon>
        <taxon>Petrolisthes</taxon>
    </lineage>
</organism>
<feature type="domain" description="C2" evidence="6">
    <location>
        <begin position="222"/>
        <end position="341"/>
    </location>
</feature>
<reference evidence="7" key="1">
    <citation type="submission" date="2023-10" db="EMBL/GenBank/DDBJ databases">
        <title>Genome assemblies of two species of porcelain crab, Petrolisthes cinctipes and Petrolisthes manimaculis (Anomura: Porcellanidae).</title>
        <authorList>
            <person name="Angst P."/>
        </authorList>
    </citation>
    <scope>NUCLEOTIDE SEQUENCE</scope>
    <source>
        <strain evidence="7">PB745_01</strain>
        <tissue evidence="7">Gill</tissue>
    </source>
</reference>
<keyword evidence="5" id="KW-0472">Membrane</keyword>
<dbReference type="AlphaFoldDB" id="A0AAE1GDD5"/>
<feature type="domain" description="C2" evidence="6">
    <location>
        <begin position="1"/>
        <end position="104"/>
    </location>
</feature>
<dbReference type="InterPro" id="IPR037721">
    <property type="entry name" value="Ferlin"/>
</dbReference>
<keyword evidence="3" id="KW-0677">Repeat</keyword>
<evidence type="ECO:0000313" key="7">
    <source>
        <dbReference type="EMBL" id="KAK3887538.1"/>
    </source>
</evidence>
<proteinExistence type="predicted"/>
<gene>
    <name evidence="7" type="ORF">Pcinc_008355</name>
</gene>
<evidence type="ECO:0000256" key="1">
    <source>
        <dbReference type="ARBA" id="ARBA00004167"/>
    </source>
</evidence>
<keyword evidence="4" id="KW-1133">Transmembrane helix</keyword>